<evidence type="ECO:0000256" key="4">
    <source>
        <dbReference type="ARBA" id="ARBA00035265"/>
    </source>
</evidence>
<dbReference type="NCBIfam" id="TIGR00009">
    <property type="entry name" value="L28"/>
    <property type="match status" value="1"/>
</dbReference>
<evidence type="ECO:0000256" key="3">
    <source>
        <dbReference type="ARBA" id="ARBA00023274"/>
    </source>
</evidence>
<dbReference type="Gene3D" id="2.30.170.40">
    <property type="entry name" value="Ribosomal protein L28/L24"/>
    <property type="match status" value="1"/>
</dbReference>
<dbReference type="Proteomes" id="UP000244811">
    <property type="component" value="Chromosome 2"/>
</dbReference>
<feature type="signal peptide" evidence="5">
    <location>
        <begin position="1"/>
        <end position="23"/>
    </location>
</feature>
<dbReference type="InterPro" id="IPR034704">
    <property type="entry name" value="Ribosomal_bL28/bL31-like_sf"/>
</dbReference>
<evidence type="ECO:0000313" key="6">
    <source>
        <dbReference type="EMBL" id="UVC49986.1"/>
    </source>
</evidence>
<organism evidence="6 7">
    <name type="scientific">Theileria orientalis</name>
    <dbReference type="NCBI Taxonomy" id="68886"/>
    <lineage>
        <taxon>Eukaryota</taxon>
        <taxon>Sar</taxon>
        <taxon>Alveolata</taxon>
        <taxon>Apicomplexa</taxon>
        <taxon>Aconoidasida</taxon>
        <taxon>Piroplasmida</taxon>
        <taxon>Theileriidae</taxon>
        <taxon>Theileria</taxon>
    </lineage>
</organism>
<reference evidence="6" key="1">
    <citation type="submission" date="2022-07" db="EMBL/GenBank/DDBJ databases">
        <title>Evaluation of T. orientalis genome assembly methods using nanopore sequencing and analysis of variation between genomes.</title>
        <authorList>
            <person name="Yam J."/>
            <person name="Micallef M.L."/>
            <person name="Liu M."/>
            <person name="Djordjevic S.P."/>
            <person name="Bogema D.R."/>
            <person name="Jenkins C."/>
        </authorList>
    </citation>
    <scope>NUCLEOTIDE SEQUENCE</scope>
    <source>
        <strain evidence="6">Goon Nure</strain>
    </source>
</reference>
<protein>
    <recommendedName>
        <fullName evidence="4">Large ribosomal subunit protein bL28c</fullName>
    </recommendedName>
</protein>
<evidence type="ECO:0000313" key="7">
    <source>
        <dbReference type="Proteomes" id="UP000244811"/>
    </source>
</evidence>
<keyword evidence="5" id="KW-0732">Signal</keyword>
<keyword evidence="2 6" id="KW-0689">Ribosomal protein</keyword>
<dbReference type="InterPro" id="IPR037147">
    <property type="entry name" value="Ribosomal_bL28_sf"/>
</dbReference>
<dbReference type="GO" id="GO:0003735">
    <property type="term" value="F:structural constituent of ribosome"/>
    <property type="evidence" value="ECO:0007669"/>
    <property type="project" value="InterPro"/>
</dbReference>
<accession>A0A976SJI3</accession>
<dbReference type="AlphaFoldDB" id="A0A976SJI3"/>
<dbReference type="SUPFAM" id="SSF143800">
    <property type="entry name" value="L28p-like"/>
    <property type="match status" value="1"/>
</dbReference>
<comment type="similarity">
    <text evidence="1">Belongs to the bacterial ribosomal protein bL28 family.</text>
</comment>
<dbReference type="GO" id="GO:1990904">
    <property type="term" value="C:ribonucleoprotein complex"/>
    <property type="evidence" value="ECO:0007669"/>
    <property type="project" value="UniProtKB-KW"/>
</dbReference>
<dbReference type="InterPro" id="IPR001383">
    <property type="entry name" value="Ribosomal_bL28_bact-type"/>
</dbReference>
<dbReference type="InterPro" id="IPR026569">
    <property type="entry name" value="Ribosomal_bL28"/>
</dbReference>
<dbReference type="GO" id="GO:0006412">
    <property type="term" value="P:translation"/>
    <property type="evidence" value="ECO:0007669"/>
    <property type="project" value="InterPro"/>
</dbReference>
<proteinExistence type="inferred from homology"/>
<dbReference type="EMBL" id="CP056071">
    <property type="protein sequence ID" value="UVC49986.1"/>
    <property type="molecule type" value="Genomic_DNA"/>
</dbReference>
<evidence type="ECO:0000256" key="5">
    <source>
        <dbReference type="SAM" id="SignalP"/>
    </source>
</evidence>
<feature type="chain" id="PRO_5036687844" description="Large ribosomal subunit protein bL28c" evidence="5">
    <location>
        <begin position="24"/>
        <end position="229"/>
    </location>
</feature>
<dbReference type="Pfam" id="PF00830">
    <property type="entry name" value="Ribosomal_L28"/>
    <property type="match status" value="1"/>
</dbReference>
<keyword evidence="3" id="KW-0687">Ribonucleoprotein</keyword>
<gene>
    <name evidence="6" type="ORF">MACK_003609</name>
</gene>
<evidence type="ECO:0000256" key="2">
    <source>
        <dbReference type="ARBA" id="ARBA00022980"/>
    </source>
</evidence>
<name>A0A976SJI3_THEOR</name>
<dbReference type="GO" id="GO:0005840">
    <property type="term" value="C:ribosome"/>
    <property type="evidence" value="ECO:0007669"/>
    <property type="project" value="UniProtKB-KW"/>
</dbReference>
<sequence length="229" mass="26748">MSLSLKWFIASSILLLLANHSYSFKTNQNINVYIHGNPNVSLNNLFTQFFNSAGPSIHKFTLYSEKRHKEAMIGKKFDKKPTSSQVRHHRIVGRGGGIPRIRRCTKLPAKPIILPARRCMLLGKMDNTKAMKRSHSGVRTKKTQKLNLHWKKIWHPEKKYFIRLRLSMRGLKTIKRLGIIEAARRFHLDINNKKLFAGYARLKERYAPCLHNYFCYFGINNGLLFYGYQ</sequence>
<evidence type="ECO:0000256" key="1">
    <source>
        <dbReference type="ARBA" id="ARBA00008760"/>
    </source>
</evidence>